<reference evidence="2" key="1">
    <citation type="journal article" date="2005" name="Nature">
        <title>Sequencing of Aspergillus nidulans and comparative analysis with A. fumigatus and A. oryzae.</title>
        <authorList>
            <person name="Galagan J.E."/>
            <person name="Calvo S.E."/>
            <person name="Cuomo C."/>
            <person name="Ma L.J."/>
            <person name="Wortman J.R."/>
            <person name="Batzoglou S."/>
            <person name="Lee S.I."/>
            <person name="Basturkmen M."/>
            <person name="Spevak C.C."/>
            <person name="Clutterbuck J."/>
            <person name="Kapitonov V."/>
            <person name="Jurka J."/>
            <person name="Scazzocchio C."/>
            <person name="Farman M."/>
            <person name="Butler J."/>
            <person name="Purcell S."/>
            <person name="Harris S."/>
            <person name="Braus G.H."/>
            <person name="Draht O."/>
            <person name="Busch S."/>
            <person name="D'Enfert C."/>
            <person name="Bouchier C."/>
            <person name="Goldman G.H."/>
            <person name="Bell-Pedersen D."/>
            <person name="Griffiths-Jones S."/>
            <person name="Doonan J.H."/>
            <person name="Yu J."/>
            <person name="Vienken K."/>
            <person name="Pain A."/>
            <person name="Freitag M."/>
            <person name="Selker E.U."/>
            <person name="Archer D.B."/>
            <person name="Penalva M.A."/>
            <person name="Oakley B.R."/>
            <person name="Momany M."/>
            <person name="Tanaka T."/>
            <person name="Kumagai T."/>
            <person name="Asai K."/>
            <person name="Machida M."/>
            <person name="Nierman W.C."/>
            <person name="Denning D.W."/>
            <person name="Caddick M."/>
            <person name="Hynes M."/>
            <person name="Paoletti M."/>
            <person name="Fischer R."/>
            <person name="Miller B."/>
            <person name="Dyer P."/>
            <person name="Sachs M.S."/>
            <person name="Osmani S.A."/>
            <person name="Birren B.W."/>
        </authorList>
    </citation>
    <scope>NUCLEOTIDE SEQUENCE [LARGE SCALE GENOMIC DNA]</scope>
    <source>
        <strain evidence="2">FGSC A4 / ATCC 38163 / CBS 112.46 / NRRL 194 / M139</strain>
    </source>
</reference>
<sequence>MIAVKRSTAGFMPMLLMVKVPPWYSSGLSLLSRARLPRSLTWLEMLERPRPWAFFTIGVIRPTGVATATLMSTLLCWRITTWPFSSVQLEFTWGTLRRAAAQALMRKSLTESLYLPSEEAFSACRSFRSLVTDRVVETKK</sequence>
<reference evidence="2" key="2">
    <citation type="journal article" date="2009" name="Fungal Genet. Biol.">
        <title>The 2008 update of the Aspergillus nidulans genome annotation: a community effort.</title>
        <authorList>
            <person name="Wortman J.R."/>
            <person name="Gilsenan J.M."/>
            <person name="Joardar V."/>
            <person name="Deegan J."/>
            <person name="Clutterbuck J."/>
            <person name="Andersen M.R."/>
            <person name="Archer D."/>
            <person name="Bencina M."/>
            <person name="Braus G."/>
            <person name="Coutinho P."/>
            <person name="von Dohren H."/>
            <person name="Doonan J."/>
            <person name="Driessen A.J."/>
            <person name="Durek P."/>
            <person name="Espeso E."/>
            <person name="Fekete E."/>
            <person name="Flipphi M."/>
            <person name="Estrada C.G."/>
            <person name="Geysens S."/>
            <person name="Goldman G."/>
            <person name="de Groot P.W."/>
            <person name="Hansen K."/>
            <person name="Harris S.D."/>
            <person name="Heinekamp T."/>
            <person name="Helmstaedt K."/>
            <person name="Henrissat B."/>
            <person name="Hofmann G."/>
            <person name="Homan T."/>
            <person name="Horio T."/>
            <person name="Horiuchi H."/>
            <person name="James S."/>
            <person name="Jones M."/>
            <person name="Karaffa L."/>
            <person name="Karanyi Z."/>
            <person name="Kato M."/>
            <person name="Keller N."/>
            <person name="Kelly D.E."/>
            <person name="Kiel J.A."/>
            <person name="Kim J.M."/>
            <person name="van der Klei I.J."/>
            <person name="Klis F.M."/>
            <person name="Kovalchuk A."/>
            <person name="Krasevec N."/>
            <person name="Kubicek C.P."/>
            <person name="Liu B."/>
            <person name="Maccabe A."/>
            <person name="Meyer V."/>
            <person name="Mirabito P."/>
            <person name="Miskei M."/>
            <person name="Mos M."/>
            <person name="Mullins J."/>
            <person name="Nelson D.R."/>
            <person name="Nielsen J."/>
            <person name="Oakley B.R."/>
            <person name="Osmani S.A."/>
            <person name="Pakula T."/>
            <person name="Paszewski A."/>
            <person name="Paulsen I."/>
            <person name="Pilsyk S."/>
            <person name="Pocsi I."/>
            <person name="Punt P.J."/>
            <person name="Ram A.F."/>
            <person name="Ren Q."/>
            <person name="Robellet X."/>
            <person name="Robson G."/>
            <person name="Seiboth B."/>
            <person name="van Solingen P."/>
            <person name="Specht T."/>
            <person name="Sun J."/>
            <person name="Taheri-Talesh N."/>
            <person name="Takeshita N."/>
            <person name="Ussery D."/>
            <person name="vanKuyk P.A."/>
            <person name="Visser H."/>
            <person name="van de Vondervoort P.J."/>
            <person name="de Vries R.P."/>
            <person name="Walton J."/>
            <person name="Xiang X."/>
            <person name="Xiong Y."/>
            <person name="Zeng A.P."/>
            <person name="Brandt B.W."/>
            <person name="Cornell M.J."/>
            <person name="van den Hondel C.A."/>
            <person name="Visser J."/>
            <person name="Oliver S.G."/>
            <person name="Turner G."/>
        </authorList>
    </citation>
    <scope>GENOME REANNOTATION</scope>
    <source>
        <strain evidence="2">FGSC A4 / ATCC 38163 / CBS 112.46 / NRRL 194 / M139</strain>
    </source>
</reference>
<organism evidence="1 2">
    <name type="scientific">Emericella nidulans (strain FGSC A4 / ATCC 38163 / CBS 112.46 / NRRL 194 / M139)</name>
    <name type="common">Aspergillus nidulans</name>
    <dbReference type="NCBI Taxonomy" id="227321"/>
    <lineage>
        <taxon>Eukaryota</taxon>
        <taxon>Fungi</taxon>
        <taxon>Dikarya</taxon>
        <taxon>Ascomycota</taxon>
        <taxon>Pezizomycotina</taxon>
        <taxon>Eurotiomycetes</taxon>
        <taxon>Eurotiomycetidae</taxon>
        <taxon>Eurotiales</taxon>
        <taxon>Aspergillaceae</taxon>
        <taxon>Aspergillus</taxon>
        <taxon>Aspergillus subgen. Nidulantes</taxon>
    </lineage>
</organism>
<dbReference type="HOGENOM" id="CLU_1835154_0_0_1"/>
<accession>C8V1P6</accession>
<proteinExistence type="predicted"/>
<keyword evidence="2" id="KW-1185">Reference proteome</keyword>
<gene>
    <name evidence="1" type="ORF">ANIA_10850</name>
</gene>
<dbReference type="EMBL" id="BN001301">
    <property type="protein sequence ID" value="CBF71295.1"/>
    <property type="molecule type" value="Genomic_DNA"/>
</dbReference>
<name>C8V1P6_EMENI</name>
<evidence type="ECO:0000313" key="1">
    <source>
        <dbReference type="EMBL" id="CBF71295.1"/>
    </source>
</evidence>
<dbReference type="AlphaFoldDB" id="C8V1P6"/>
<dbReference type="AntiFam" id="ANF00206">
    <property type="entry name" value="Shadow ORF (opposite sucB)"/>
</dbReference>
<dbReference type="GeneID" id="74896639"/>
<dbReference type="InParanoid" id="C8V1P6"/>
<protein>
    <submittedName>
        <fullName evidence="1">Uncharacterized protein</fullName>
    </submittedName>
</protein>
<dbReference type="KEGG" id="ani:ANIA_10850"/>
<dbReference type="Proteomes" id="UP000000560">
    <property type="component" value="Chromosome I"/>
</dbReference>
<dbReference type="RefSeq" id="XP_050467151.1">
    <property type="nucleotide sequence ID" value="XM_050611015.1"/>
</dbReference>
<evidence type="ECO:0000313" key="2">
    <source>
        <dbReference type="Proteomes" id="UP000000560"/>
    </source>
</evidence>